<dbReference type="Pfam" id="PF01553">
    <property type="entry name" value="Acyltransferase"/>
    <property type="match status" value="1"/>
</dbReference>
<evidence type="ECO:0000313" key="16">
    <source>
        <dbReference type="EMBL" id="KAG0588657.1"/>
    </source>
</evidence>
<keyword evidence="11" id="KW-1208">Phospholipid metabolism</keyword>
<evidence type="ECO:0000256" key="13">
    <source>
        <dbReference type="SAM" id="MobiDB-lite"/>
    </source>
</evidence>
<comment type="caution">
    <text evidence="16">The sequence shown here is derived from an EMBL/GenBank/DDBJ whole genome shotgun (WGS) entry which is preliminary data.</text>
</comment>
<keyword evidence="10" id="KW-0594">Phospholipid biosynthesis</keyword>
<evidence type="ECO:0000256" key="9">
    <source>
        <dbReference type="ARBA" id="ARBA00023136"/>
    </source>
</evidence>
<dbReference type="PANTHER" id="PTHR23063">
    <property type="entry name" value="PHOSPHOLIPID ACYLTRANSFERASE"/>
    <property type="match status" value="1"/>
</dbReference>
<reference evidence="16" key="1">
    <citation type="submission" date="2020-06" db="EMBL/GenBank/DDBJ databases">
        <title>WGS assembly of Ceratodon purpureus strain R40.</title>
        <authorList>
            <person name="Carey S.B."/>
            <person name="Jenkins J."/>
            <person name="Shu S."/>
            <person name="Lovell J.T."/>
            <person name="Sreedasyam A."/>
            <person name="Maumus F."/>
            <person name="Tiley G.P."/>
            <person name="Fernandez-Pozo N."/>
            <person name="Barry K."/>
            <person name="Chen C."/>
            <person name="Wang M."/>
            <person name="Lipzen A."/>
            <person name="Daum C."/>
            <person name="Saski C.A."/>
            <person name="Payton A.C."/>
            <person name="Mcbreen J.C."/>
            <person name="Conrad R.E."/>
            <person name="Kollar L.M."/>
            <person name="Olsson S."/>
            <person name="Huttunen S."/>
            <person name="Landis J.B."/>
            <person name="Wickett N.J."/>
            <person name="Johnson M.G."/>
            <person name="Rensing S.A."/>
            <person name="Grimwood J."/>
            <person name="Schmutz J."/>
            <person name="Mcdaniel S.F."/>
        </authorList>
    </citation>
    <scope>NUCLEOTIDE SEQUENCE</scope>
    <source>
        <strain evidence="16">R40</strain>
    </source>
</reference>
<evidence type="ECO:0000313" key="17">
    <source>
        <dbReference type="Proteomes" id="UP000822688"/>
    </source>
</evidence>
<dbReference type="CDD" id="cd07991">
    <property type="entry name" value="LPLAT_LPCAT1-like"/>
    <property type="match status" value="1"/>
</dbReference>
<evidence type="ECO:0000256" key="14">
    <source>
        <dbReference type="SAM" id="Phobius"/>
    </source>
</evidence>
<gene>
    <name evidence="16" type="ORF">KC19_2G260100</name>
</gene>
<organism evidence="16 17">
    <name type="scientific">Ceratodon purpureus</name>
    <name type="common">Fire moss</name>
    <name type="synonym">Dicranum purpureum</name>
    <dbReference type="NCBI Taxonomy" id="3225"/>
    <lineage>
        <taxon>Eukaryota</taxon>
        <taxon>Viridiplantae</taxon>
        <taxon>Streptophyta</taxon>
        <taxon>Embryophyta</taxon>
        <taxon>Bryophyta</taxon>
        <taxon>Bryophytina</taxon>
        <taxon>Bryopsida</taxon>
        <taxon>Dicranidae</taxon>
        <taxon>Pseudoditrichales</taxon>
        <taxon>Ditrichaceae</taxon>
        <taxon>Ceratodon</taxon>
    </lineage>
</organism>
<evidence type="ECO:0000256" key="3">
    <source>
        <dbReference type="ARBA" id="ARBA00008655"/>
    </source>
</evidence>
<feature type="transmembrane region" description="Helical" evidence="14">
    <location>
        <begin position="91"/>
        <end position="109"/>
    </location>
</feature>
<evidence type="ECO:0000256" key="4">
    <source>
        <dbReference type="ARBA" id="ARBA00022516"/>
    </source>
</evidence>
<dbReference type="EMBL" id="CM026422">
    <property type="protein sequence ID" value="KAG0588657.1"/>
    <property type="molecule type" value="Genomic_DNA"/>
</dbReference>
<comment type="subcellular location">
    <subcellularLocation>
        <location evidence="1">Membrane</location>
    </subcellularLocation>
</comment>
<dbReference type="GO" id="GO:0008654">
    <property type="term" value="P:phospholipid biosynthetic process"/>
    <property type="evidence" value="ECO:0007669"/>
    <property type="project" value="UniProtKB-KW"/>
</dbReference>
<keyword evidence="12" id="KW-0012">Acyltransferase</keyword>
<dbReference type="GO" id="GO:0016020">
    <property type="term" value="C:membrane"/>
    <property type="evidence" value="ECO:0007669"/>
    <property type="project" value="UniProtKB-SubCell"/>
</dbReference>
<evidence type="ECO:0000256" key="11">
    <source>
        <dbReference type="ARBA" id="ARBA00023264"/>
    </source>
</evidence>
<proteinExistence type="inferred from homology"/>
<evidence type="ECO:0000256" key="2">
    <source>
        <dbReference type="ARBA" id="ARBA00005189"/>
    </source>
</evidence>
<evidence type="ECO:0000256" key="5">
    <source>
        <dbReference type="ARBA" id="ARBA00022679"/>
    </source>
</evidence>
<evidence type="ECO:0000259" key="15">
    <source>
        <dbReference type="SMART" id="SM00563"/>
    </source>
</evidence>
<evidence type="ECO:0000256" key="10">
    <source>
        <dbReference type="ARBA" id="ARBA00023209"/>
    </source>
</evidence>
<evidence type="ECO:0000256" key="8">
    <source>
        <dbReference type="ARBA" id="ARBA00023098"/>
    </source>
</evidence>
<dbReference type="InterPro" id="IPR002123">
    <property type="entry name" value="Plipid/glycerol_acylTrfase"/>
</dbReference>
<keyword evidence="7 14" id="KW-1133">Transmembrane helix</keyword>
<feature type="transmembrane region" description="Helical" evidence="14">
    <location>
        <begin position="148"/>
        <end position="168"/>
    </location>
</feature>
<feature type="region of interest" description="Disordered" evidence="13">
    <location>
        <begin position="1"/>
        <end position="20"/>
    </location>
</feature>
<dbReference type="SUPFAM" id="SSF69593">
    <property type="entry name" value="Glycerol-3-phosphate (1)-acyltransferase"/>
    <property type="match status" value="1"/>
</dbReference>
<sequence length="394" mass="45232">MQWEVEGGEEEEEGVEVEMGRSRGEVIREDDFLGGHGPEEAAGLADAFRDEKMQLRDLLDISQVLSEAGSAIIDDSFTRCFKSNAPEPWNWNIYLFPLWVMGVIIRYFILFPLRVILLAGGWIIFLGLFFPLHVALKNHDNARRQVERGLVEFICSVFVCSWTGIIKYHGPRPSPRPKQVFVANHTSMIDFIILEQMTAFAVIMQKHPGWVGFLQTTVLESLGCIWFNRTEAKDRQIVAQKLKKHIEDPDSNPLLIFPEGTCVNNEYTVIFKKGAFELDCMVCPIAIKYNKIFVDAFWNSKKQSFTMHLMRLMTSWAVVCDVWYLEPQTLRPGETPIEFSERVRTLIAKRAGIKKVPWDGYLKYYRPSPKITDKKQQGFAEAVVRGLEASKQTQ</sequence>
<evidence type="ECO:0000256" key="12">
    <source>
        <dbReference type="ARBA" id="ARBA00023315"/>
    </source>
</evidence>
<dbReference type="GO" id="GO:0004366">
    <property type="term" value="F:glycerol-3-phosphate O-acyltransferase activity"/>
    <property type="evidence" value="ECO:0007669"/>
    <property type="project" value="TreeGrafter"/>
</dbReference>
<keyword evidence="9 14" id="KW-0472">Membrane</keyword>
<feature type="domain" description="Phospholipid/glycerol acyltransferase" evidence="15">
    <location>
        <begin position="179"/>
        <end position="290"/>
    </location>
</feature>
<keyword evidence="4" id="KW-0444">Lipid biosynthesis</keyword>
<comment type="pathway">
    <text evidence="2">Lipid metabolism.</text>
</comment>
<dbReference type="SMART" id="SM00563">
    <property type="entry name" value="PlsC"/>
    <property type="match status" value="1"/>
</dbReference>
<keyword evidence="17" id="KW-1185">Reference proteome</keyword>
<dbReference type="OrthoDB" id="10051137at2759"/>
<dbReference type="PANTHER" id="PTHR23063:SF2">
    <property type="entry name" value="GLYCEROL-3-PHOSPHATE ACYLTRANSFERASE 4, ISOFORM D-RELATED"/>
    <property type="match status" value="1"/>
</dbReference>
<evidence type="ECO:0000256" key="7">
    <source>
        <dbReference type="ARBA" id="ARBA00022989"/>
    </source>
</evidence>
<keyword evidence="5" id="KW-0808">Transferase</keyword>
<comment type="similarity">
    <text evidence="3">Belongs to the 1-acyl-sn-glycerol-3-phosphate acyltransferase family.</text>
</comment>
<keyword evidence="6 14" id="KW-0812">Transmembrane</keyword>
<accession>A0A8T0IZI7</accession>
<dbReference type="InterPro" id="IPR045252">
    <property type="entry name" value="LPCAT1-like"/>
</dbReference>
<feature type="compositionally biased region" description="Acidic residues" evidence="13">
    <location>
        <begin position="1"/>
        <end position="16"/>
    </location>
</feature>
<dbReference type="AlphaFoldDB" id="A0A8T0IZI7"/>
<keyword evidence="8" id="KW-0443">Lipid metabolism</keyword>
<dbReference type="GO" id="GO:0019432">
    <property type="term" value="P:triglyceride biosynthetic process"/>
    <property type="evidence" value="ECO:0007669"/>
    <property type="project" value="TreeGrafter"/>
</dbReference>
<protein>
    <recommendedName>
        <fullName evidence="15">Phospholipid/glycerol acyltransferase domain-containing protein</fullName>
    </recommendedName>
</protein>
<evidence type="ECO:0000256" key="1">
    <source>
        <dbReference type="ARBA" id="ARBA00004370"/>
    </source>
</evidence>
<dbReference type="GO" id="GO:0005783">
    <property type="term" value="C:endoplasmic reticulum"/>
    <property type="evidence" value="ECO:0007669"/>
    <property type="project" value="TreeGrafter"/>
</dbReference>
<feature type="transmembrane region" description="Helical" evidence="14">
    <location>
        <begin position="115"/>
        <end position="136"/>
    </location>
</feature>
<evidence type="ECO:0000256" key="6">
    <source>
        <dbReference type="ARBA" id="ARBA00022692"/>
    </source>
</evidence>
<name>A0A8T0IZI7_CERPU</name>
<dbReference type="Proteomes" id="UP000822688">
    <property type="component" value="Chromosome 2"/>
</dbReference>